<proteinExistence type="predicted"/>
<accession>A0A1N7LQN2</accession>
<dbReference type="EMBL" id="FTOH01000004">
    <property type="protein sequence ID" value="SIS76069.1"/>
    <property type="molecule type" value="Genomic_DNA"/>
</dbReference>
<protein>
    <submittedName>
        <fullName evidence="1">Uncharacterized protein</fullName>
    </submittedName>
</protein>
<sequence>MDALLNGLKTLRIPLTATAIGLSLISISAFAESKRPTDPESLAKRVGMTAIYDEGMSEVVAQGFQDDVDYLMEVVEQTGPNDQAPEIALMTVLQTAIPFLPAFSGYTISGVEYDDPEAERVIFNADATVTLILPDRIGEIAYRDFKARDSSGAAMGDIVFDEIRLLENSTLKLIGTD</sequence>
<organism evidence="1 2">
    <name type="scientific">Thalassolituus maritimus</name>
    <dbReference type="NCBI Taxonomy" id="484498"/>
    <lineage>
        <taxon>Bacteria</taxon>
        <taxon>Pseudomonadati</taxon>
        <taxon>Pseudomonadota</taxon>
        <taxon>Gammaproteobacteria</taxon>
        <taxon>Oceanospirillales</taxon>
        <taxon>Oceanospirillaceae</taxon>
        <taxon>Thalassolituus</taxon>
    </lineage>
</organism>
<name>A0A1N7LQN2_9GAMM</name>
<keyword evidence="2" id="KW-1185">Reference proteome</keyword>
<gene>
    <name evidence="1" type="ORF">SAMN05421686_104158</name>
</gene>
<dbReference type="AlphaFoldDB" id="A0A1N7LQN2"/>
<evidence type="ECO:0000313" key="1">
    <source>
        <dbReference type="EMBL" id="SIS76069.1"/>
    </source>
</evidence>
<dbReference type="STRING" id="484498.SAMN05421686_104158"/>
<evidence type="ECO:0000313" key="2">
    <source>
        <dbReference type="Proteomes" id="UP000185639"/>
    </source>
</evidence>
<reference evidence="2" key="1">
    <citation type="submission" date="2017-01" db="EMBL/GenBank/DDBJ databases">
        <authorList>
            <person name="Varghese N."/>
            <person name="Submissions S."/>
        </authorList>
    </citation>
    <scope>NUCLEOTIDE SEQUENCE [LARGE SCALE GENOMIC DNA]</scope>
    <source>
        <strain evidence="2">DSM 24913</strain>
    </source>
</reference>
<dbReference type="Proteomes" id="UP000185639">
    <property type="component" value="Unassembled WGS sequence"/>
</dbReference>